<dbReference type="InterPro" id="IPR018197">
    <property type="entry name" value="Glycerate_kinase_RE-like"/>
</dbReference>
<proteinExistence type="inferred from homology"/>
<dbReference type="NCBIfam" id="TIGR00045">
    <property type="entry name" value="glycerate kinase"/>
    <property type="match status" value="1"/>
</dbReference>
<comment type="caution">
    <text evidence="5">The sequence shown here is derived from an EMBL/GenBank/DDBJ whole genome shotgun (WGS) entry which is preliminary data.</text>
</comment>
<keyword evidence="3 4" id="KW-0418">Kinase</keyword>
<dbReference type="Pfam" id="PF02595">
    <property type="entry name" value="Gly_kinase"/>
    <property type="match status" value="1"/>
</dbReference>
<dbReference type="Proteomes" id="UP000809081">
    <property type="component" value="Unassembled WGS sequence"/>
</dbReference>
<keyword evidence="6" id="KW-1185">Reference proteome</keyword>
<dbReference type="InterPro" id="IPR004381">
    <property type="entry name" value="Glycerate_kinase"/>
</dbReference>
<reference evidence="5 6" key="1">
    <citation type="submission" date="2021-01" db="EMBL/GenBank/DDBJ databases">
        <title>Genomic Encyclopedia of Type Strains, Phase IV (KMG-IV): sequencing the most valuable type-strain genomes for metagenomic binning, comparative biology and taxonomic classification.</title>
        <authorList>
            <person name="Goeker M."/>
        </authorList>
    </citation>
    <scope>NUCLEOTIDE SEQUENCE [LARGE SCALE GENOMIC DNA]</scope>
    <source>
        <strain evidence="5 6">DSM 27513</strain>
    </source>
</reference>
<gene>
    <name evidence="5" type="ORF">JOC31_001056</name>
</gene>
<dbReference type="GO" id="GO:0008887">
    <property type="term" value="F:glycerate kinase activity"/>
    <property type="evidence" value="ECO:0007669"/>
    <property type="project" value="UniProtKB-EC"/>
</dbReference>
<evidence type="ECO:0000256" key="2">
    <source>
        <dbReference type="ARBA" id="ARBA00022679"/>
    </source>
</evidence>
<accession>A0ABS2PLU2</accession>
<evidence type="ECO:0000313" key="5">
    <source>
        <dbReference type="EMBL" id="MBM7636237.1"/>
    </source>
</evidence>
<keyword evidence="2 4" id="KW-0808">Transferase</keyword>
<evidence type="ECO:0000256" key="1">
    <source>
        <dbReference type="ARBA" id="ARBA00006284"/>
    </source>
</evidence>
<evidence type="ECO:0000256" key="4">
    <source>
        <dbReference type="PIRNR" id="PIRNR006078"/>
    </source>
</evidence>
<dbReference type="EC" id="2.7.1.31" evidence="5"/>
<dbReference type="InterPro" id="IPR018193">
    <property type="entry name" value="Glyc_kinase_flavodox-like_fold"/>
</dbReference>
<dbReference type="PIRSF" id="PIRSF006078">
    <property type="entry name" value="GlxK"/>
    <property type="match status" value="1"/>
</dbReference>
<evidence type="ECO:0000313" key="6">
    <source>
        <dbReference type="Proteomes" id="UP000809081"/>
    </source>
</evidence>
<comment type="similarity">
    <text evidence="1 4">Belongs to the glycerate kinase type-1 family.</text>
</comment>
<protein>
    <submittedName>
        <fullName evidence="5">Glycerate kinase</fullName>
        <ecNumber evidence="5">2.7.1.31</ecNumber>
    </submittedName>
</protein>
<sequence length="370" mass="38741">MMHILIAPDSFKESLSAQEVALALKEGFQAKLPGATFDLAPIGDGGEGTLEALAHNLDLTDAEVVLPHAFSENGRARYASKGQQAVFEMAEVCGLEKVPLNKRNPLTLSTQGIGEMMTILYDKGIRDLIIGVGGSSTNDGGIGMAKALGYRFFDQSGHELEAIGENLGKVATFSSQDVKSLSGLKVTVVTDVTNPLCGPKGATVTFGRQKGLAEADFDRVDRAMSHFYSQVNPSALHLSGAGAGGGMAAGLVTFASGQIVSGIDFVLDTIQFDDRVKKADLVIVGEGRLDAQSLSGKAPVGVARRTPEQVPVIAICGSLSEDLPSFPTAGISAAFPIISKVQPLEETLADAAVNLRRTAENIANLLCLKE</sequence>
<dbReference type="SUPFAM" id="SSF110738">
    <property type="entry name" value="Glycerate kinase I"/>
    <property type="match status" value="1"/>
</dbReference>
<dbReference type="EMBL" id="JAFBEI010000019">
    <property type="protein sequence ID" value="MBM7636237.1"/>
    <property type="molecule type" value="Genomic_DNA"/>
</dbReference>
<organism evidence="5 6">
    <name type="scientific">Streptococcus saliviloxodontae</name>
    <dbReference type="NCBI Taxonomy" id="1349416"/>
    <lineage>
        <taxon>Bacteria</taxon>
        <taxon>Bacillati</taxon>
        <taxon>Bacillota</taxon>
        <taxon>Bacilli</taxon>
        <taxon>Lactobacillales</taxon>
        <taxon>Streptococcaceae</taxon>
        <taxon>Streptococcus</taxon>
    </lineage>
</organism>
<dbReference type="Gene3D" id="3.40.50.10350">
    <property type="entry name" value="Glycerate kinase, domain 1"/>
    <property type="match status" value="1"/>
</dbReference>
<dbReference type="PANTHER" id="PTHR21599">
    <property type="entry name" value="GLYCERATE KINASE"/>
    <property type="match status" value="1"/>
</dbReference>
<name>A0ABS2PLU2_9STRE</name>
<evidence type="ECO:0000256" key="3">
    <source>
        <dbReference type="ARBA" id="ARBA00022777"/>
    </source>
</evidence>
<dbReference type="Gene3D" id="3.90.1510.10">
    <property type="entry name" value="Glycerate kinase, domain 2"/>
    <property type="match status" value="1"/>
</dbReference>
<dbReference type="PANTHER" id="PTHR21599:SF0">
    <property type="entry name" value="GLYCERATE KINASE"/>
    <property type="match status" value="1"/>
</dbReference>
<dbReference type="InterPro" id="IPR036129">
    <property type="entry name" value="Glycerate_kinase_sf"/>
</dbReference>